<comment type="function">
    <text evidence="5">Peptidyl-tRNA hydrolase which releases tRNAs from the ribosome during protein synthesis. Promotes caspase-independent apoptosis by regulating the function of two transcriptional regulators, AES and TLE1.</text>
</comment>
<keyword evidence="7" id="KW-0812">Transmembrane</keyword>
<keyword evidence="7" id="KW-1133">Transmembrane helix</keyword>
<dbReference type="AlphaFoldDB" id="A0A6F9DQN9"/>
<dbReference type="NCBIfam" id="NF003314">
    <property type="entry name" value="PRK04322.1"/>
    <property type="match status" value="1"/>
</dbReference>
<sequence>MMDQIKYLDAKYIWGFLTSVTCGIVVGWILKGIASKKSYLPTLQQKSSNTNLEGDFDDEDFNEKNQFKMVIAVRQDLKMGKGKVAAQCSHAAVGAYKKLNAKNKSLLKCWEYNGQPKVVVKCQDENQLLELFHHARAIGLIATVIEDAGRTQISPGSKTVLGVGPGPEDDVNKVTGHLKLL</sequence>
<reference evidence="8" key="1">
    <citation type="submission" date="2020-04" db="EMBL/GenBank/DDBJ databases">
        <authorList>
            <person name="Neveu A P."/>
        </authorList>
    </citation>
    <scope>NUCLEOTIDE SEQUENCE</scope>
    <source>
        <tissue evidence="8">Whole embryo</tissue>
    </source>
</reference>
<dbReference type="Gene3D" id="3.40.1490.10">
    <property type="entry name" value="Bit1"/>
    <property type="match status" value="1"/>
</dbReference>
<comment type="similarity">
    <text evidence="3">Belongs to the PTH2 family.</text>
</comment>
<dbReference type="GO" id="GO:2000210">
    <property type="term" value="P:positive regulation of anoikis"/>
    <property type="evidence" value="ECO:0007669"/>
    <property type="project" value="TreeGrafter"/>
</dbReference>
<dbReference type="FunFam" id="3.40.1490.10:FF:000001">
    <property type="entry name" value="Peptidyl-tRNA hydrolase 2"/>
    <property type="match status" value="1"/>
</dbReference>
<evidence type="ECO:0000256" key="3">
    <source>
        <dbReference type="ARBA" id="ARBA00038050"/>
    </source>
</evidence>
<evidence type="ECO:0000256" key="2">
    <source>
        <dbReference type="ARBA" id="ARBA00022801"/>
    </source>
</evidence>
<accession>A0A6F9DQN9</accession>
<dbReference type="PANTHER" id="PTHR12649:SF11">
    <property type="entry name" value="PEPTIDYL-TRNA HYDROLASE 2, MITOCHONDRIAL"/>
    <property type="match status" value="1"/>
</dbReference>
<evidence type="ECO:0000256" key="7">
    <source>
        <dbReference type="SAM" id="Phobius"/>
    </source>
</evidence>
<dbReference type="PANTHER" id="PTHR12649">
    <property type="entry name" value="PEPTIDYL-TRNA HYDROLASE 2"/>
    <property type="match status" value="1"/>
</dbReference>
<dbReference type="NCBIfam" id="TIGR00283">
    <property type="entry name" value="arch_pth2"/>
    <property type="match status" value="1"/>
</dbReference>
<feature type="transmembrane region" description="Helical" evidence="7">
    <location>
        <begin position="12"/>
        <end position="30"/>
    </location>
</feature>
<gene>
    <name evidence="8" type="primary">Ptrh2-001</name>
</gene>
<evidence type="ECO:0000256" key="5">
    <source>
        <dbReference type="ARBA" id="ARBA00059027"/>
    </source>
</evidence>
<dbReference type="InterPro" id="IPR002833">
    <property type="entry name" value="PTH2"/>
</dbReference>
<dbReference type="GO" id="GO:0005829">
    <property type="term" value="C:cytosol"/>
    <property type="evidence" value="ECO:0007669"/>
    <property type="project" value="TreeGrafter"/>
</dbReference>
<dbReference type="SUPFAM" id="SSF102462">
    <property type="entry name" value="Peptidyl-tRNA hydrolase II"/>
    <property type="match status" value="1"/>
</dbReference>
<dbReference type="GO" id="GO:2000811">
    <property type="term" value="P:negative regulation of anoikis"/>
    <property type="evidence" value="ECO:0007669"/>
    <property type="project" value="TreeGrafter"/>
</dbReference>
<proteinExistence type="evidence at transcript level"/>
<keyword evidence="2 8" id="KW-0378">Hydrolase</keyword>
<comment type="catalytic activity">
    <reaction evidence="4">
        <text>an N-acyl-L-alpha-aminoacyl-tRNA + H2O = an N-acyl-L-amino acid + a tRNA + H(+)</text>
        <dbReference type="Rhea" id="RHEA:54448"/>
        <dbReference type="Rhea" id="RHEA-COMP:10123"/>
        <dbReference type="Rhea" id="RHEA-COMP:13883"/>
        <dbReference type="ChEBI" id="CHEBI:15377"/>
        <dbReference type="ChEBI" id="CHEBI:15378"/>
        <dbReference type="ChEBI" id="CHEBI:59874"/>
        <dbReference type="ChEBI" id="CHEBI:78442"/>
        <dbReference type="ChEBI" id="CHEBI:138191"/>
        <dbReference type="EC" id="3.1.1.29"/>
    </reaction>
</comment>
<keyword evidence="7" id="KW-0472">Membrane</keyword>
<name>A0A6F9DQN9_9ASCI</name>
<protein>
    <recommendedName>
        <fullName evidence="6">Peptidyl-tRNA hydrolase 2, mitochondrial</fullName>
        <ecNumber evidence="1">3.1.1.29</ecNumber>
    </recommendedName>
</protein>
<organism evidence="8">
    <name type="scientific">Phallusia mammillata</name>
    <dbReference type="NCBI Taxonomy" id="59560"/>
    <lineage>
        <taxon>Eukaryota</taxon>
        <taxon>Metazoa</taxon>
        <taxon>Chordata</taxon>
        <taxon>Tunicata</taxon>
        <taxon>Ascidiacea</taxon>
        <taxon>Phlebobranchia</taxon>
        <taxon>Ascidiidae</taxon>
        <taxon>Phallusia</taxon>
    </lineage>
</organism>
<dbReference type="CDD" id="cd02430">
    <property type="entry name" value="PTH2"/>
    <property type="match status" value="1"/>
</dbReference>
<evidence type="ECO:0000256" key="6">
    <source>
        <dbReference type="ARBA" id="ARBA00067311"/>
    </source>
</evidence>
<dbReference type="EC" id="3.1.1.29" evidence="1"/>
<dbReference type="Pfam" id="PF01981">
    <property type="entry name" value="PTH2"/>
    <property type="match status" value="1"/>
</dbReference>
<dbReference type="EMBL" id="LR789441">
    <property type="protein sequence ID" value="CAB3265303.1"/>
    <property type="molecule type" value="mRNA"/>
</dbReference>
<dbReference type="GO" id="GO:0004045">
    <property type="term" value="F:peptidyl-tRNA hydrolase activity"/>
    <property type="evidence" value="ECO:0007669"/>
    <property type="project" value="UniProtKB-EC"/>
</dbReference>
<evidence type="ECO:0000256" key="1">
    <source>
        <dbReference type="ARBA" id="ARBA00013260"/>
    </source>
</evidence>
<dbReference type="InterPro" id="IPR023476">
    <property type="entry name" value="Pep_tRNA_hydro_II_dom_sf"/>
</dbReference>
<evidence type="ECO:0000256" key="4">
    <source>
        <dbReference type="ARBA" id="ARBA00048707"/>
    </source>
</evidence>
<evidence type="ECO:0000313" key="8">
    <source>
        <dbReference type="EMBL" id="CAB3265303.1"/>
    </source>
</evidence>